<gene>
    <name evidence="3" type="ORF">PC110_g11183</name>
    <name evidence="2" type="ORF">PC129_g9959</name>
</gene>
<protein>
    <recommendedName>
        <fullName evidence="1">ZSWIM1/3 RNaseH-like domain-containing protein</fullName>
    </recommendedName>
</protein>
<dbReference type="Pfam" id="PF21056">
    <property type="entry name" value="ZSWIM1-3_RNaseH-like"/>
    <property type="match status" value="1"/>
</dbReference>
<accession>A0A329S702</accession>
<dbReference type="InterPro" id="IPR048324">
    <property type="entry name" value="ZSWIM1-3_RNaseH-like"/>
</dbReference>
<proteinExistence type="predicted"/>
<keyword evidence="4" id="KW-1185">Reference proteome</keyword>
<dbReference type="AlphaFoldDB" id="A0A329S702"/>
<name>A0A329S702_9STRA</name>
<dbReference type="EMBL" id="MJFZ01000276">
    <property type="protein sequence ID" value="RAW32455.1"/>
    <property type="molecule type" value="Genomic_DNA"/>
</dbReference>
<evidence type="ECO:0000313" key="3">
    <source>
        <dbReference type="EMBL" id="RAW32455.1"/>
    </source>
</evidence>
<dbReference type="EMBL" id="RCMV01000320">
    <property type="protein sequence ID" value="KAG3219242.1"/>
    <property type="molecule type" value="Genomic_DNA"/>
</dbReference>
<dbReference type="Proteomes" id="UP000760860">
    <property type="component" value="Unassembled WGS sequence"/>
</dbReference>
<sequence length="242" mass="27658">MSIIKFIKDNSDSNPKPQDVHNLVRKLKAREHGSGPSSSAKRLKKWMSEFGDVAGNVGRIFVGDVGEKKIATCITLQTKHMPSVFNQFPEDLQIGATHGANRSKYKGFSFMAQDTFGKDQFVQLSLLQNERWSTLLTALEEFKDNNPAWTKFRCVLIGKDFTELSVLKTAFLDVTILLCQFHVLKYLREEIASSDYGCNMWGGNQLRDLMNLLVYAKTDKEYMRHFRYMLHDSEAGRSISEQ</sequence>
<dbReference type="OrthoDB" id="123417at2759"/>
<dbReference type="PANTHER" id="PTHR31569">
    <property type="entry name" value="SWIM-TYPE DOMAIN-CONTAINING PROTEIN"/>
    <property type="match status" value="1"/>
</dbReference>
<feature type="domain" description="ZSWIM1/3 RNaseH-like" evidence="1">
    <location>
        <begin position="52"/>
        <end position="177"/>
    </location>
</feature>
<organism evidence="3 4">
    <name type="scientific">Phytophthora cactorum</name>
    <dbReference type="NCBI Taxonomy" id="29920"/>
    <lineage>
        <taxon>Eukaryota</taxon>
        <taxon>Sar</taxon>
        <taxon>Stramenopiles</taxon>
        <taxon>Oomycota</taxon>
        <taxon>Peronosporomycetes</taxon>
        <taxon>Peronosporales</taxon>
        <taxon>Peronosporaceae</taxon>
        <taxon>Phytophthora</taxon>
    </lineage>
</organism>
<dbReference type="VEuPathDB" id="FungiDB:PC110_g11183"/>
<dbReference type="Proteomes" id="UP000251314">
    <property type="component" value="Unassembled WGS sequence"/>
</dbReference>
<comment type="caution">
    <text evidence="3">The sequence shown here is derived from an EMBL/GenBank/DDBJ whole genome shotgun (WGS) entry which is preliminary data.</text>
</comment>
<evidence type="ECO:0000313" key="2">
    <source>
        <dbReference type="EMBL" id="KAG3219242.1"/>
    </source>
</evidence>
<reference evidence="3 4" key="1">
    <citation type="submission" date="2018-01" db="EMBL/GenBank/DDBJ databases">
        <title>Draft genome of the strawberry crown rot pathogen Phytophthora cactorum.</title>
        <authorList>
            <person name="Armitage A.D."/>
            <person name="Lysoe E."/>
            <person name="Nellist C.F."/>
            <person name="Harrison R.J."/>
            <person name="Brurberg M.B."/>
        </authorList>
    </citation>
    <scope>NUCLEOTIDE SEQUENCE [LARGE SCALE GENOMIC DNA]</scope>
    <source>
        <strain evidence="3 4">10300</strain>
    </source>
</reference>
<dbReference type="InterPro" id="IPR052579">
    <property type="entry name" value="Zinc_finger_SWIM"/>
</dbReference>
<evidence type="ECO:0000259" key="1">
    <source>
        <dbReference type="Pfam" id="PF21056"/>
    </source>
</evidence>
<reference evidence="2" key="2">
    <citation type="submission" date="2018-05" db="EMBL/GenBank/DDBJ databases">
        <title>Effector identification in a new, highly contiguous assembly of the strawberry crown rot pathogen Phytophthora cactorum.</title>
        <authorList>
            <person name="Armitage A.D."/>
            <person name="Nellist C.F."/>
            <person name="Bates H."/>
            <person name="Vickerstaff R.J."/>
            <person name="Harrison R.J."/>
        </authorList>
    </citation>
    <scope>NUCLEOTIDE SEQUENCE</scope>
    <source>
        <strain evidence="2">P421</strain>
    </source>
</reference>
<evidence type="ECO:0000313" key="4">
    <source>
        <dbReference type="Proteomes" id="UP000251314"/>
    </source>
</evidence>
<dbReference type="PANTHER" id="PTHR31569:SF4">
    <property type="entry name" value="SWIM-TYPE DOMAIN-CONTAINING PROTEIN"/>
    <property type="match status" value="1"/>
</dbReference>